<proteinExistence type="predicted"/>
<comment type="caution">
    <text evidence="3">The sequence shown here is derived from an EMBL/GenBank/DDBJ whole genome shotgun (WGS) entry which is preliminary data.</text>
</comment>
<dbReference type="EMBL" id="JAHUZE010000002">
    <property type="protein sequence ID" value="MBV7379229.1"/>
    <property type="molecule type" value="Genomic_DNA"/>
</dbReference>
<reference evidence="3 4" key="1">
    <citation type="submission" date="2021-05" db="EMBL/GenBank/DDBJ databases">
        <title>Culturable bacteria isolated from Daya Bay.</title>
        <authorList>
            <person name="Zheng W."/>
            <person name="Yu S."/>
            <person name="Huang Y."/>
        </authorList>
    </citation>
    <scope>NUCLEOTIDE SEQUENCE [LARGE SCALE GENOMIC DNA]</scope>
    <source>
        <strain evidence="3 4">DP4N28-5</strain>
    </source>
</reference>
<dbReference type="CDD" id="cd00118">
    <property type="entry name" value="LysM"/>
    <property type="match status" value="2"/>
</dbReference>
<accession>A0ABS6T2A2</accession>
<dbReference type="PROSITE" id="PS51782">
    <property type="entry name" value="LYSM"/>
    <property type="match status" value="1"/>
</dbReference>
<gene>
    <name evidence="3" type="ORF">KJP28_09840</name>
</gene>
<feature type="compositionally biased region" description="Low complexity" evidence="1">
    <location>
        <begin position="227"/>
        <end position="243"/>
    </location>
</feature>
<organism evidence="3 4">
    <name type="scientific">Maritimibacter dapengensis</name>
    <dbReference type="NCBI Taxonomy" id="2836868"/>
    <lineage>
        <taxon>Bacteria</taxon>
        <taxon>Pseudomonadati</taxon>
        <taxon>Pseudomonadota</taxon>
        <taxon>Alphaproteobacteria</taxon>
        <taxon>Rhodobacterales</taxon>
        <taxon>Roseobacteraceae</taxon>
        <taxon>Maritimibacter</taxon>
    </lineage>
</organism>
<dbReference type="PANTHER" id="PTHR21666">
    <property type="entry name" value="PEPTIDASE-RELATED"/>
    <property type="match status" value="1"/>
</dbReference>
<protein>
    <submittedName>
        <fullName evidence="3">Peptidoglycan DD-metalloendopeptidase family protein</fullName>
    </submittedName>
</protein>
<evidence type="ECO:0000256" key="1">
    <source>
        <dbReference type="SAM" id="MobiDB-lite"/>
    </source>
</evidence>
<dbReference type="InterPro" id="IPR050570">
    <property type="entry name" value="Cell_wall_metabolism_enzyme"/>
</dbReference>
<evidence type="ECO:0000313" key="4">
    <source>
        <dbReference type="Proteomes" id="UP000756530"/>
    </source>
</evidence>
<keyword evidence="4" id="KW-1185">Reference proteome</keyword>
<evidence type="ECO:0000313" key="3">
    <source>
        <dbReference type="EMBL" id="MBV7379229.1"/>
    </source>
</evidence>
<evidence type="ECO:0000259" key="2">
    <source>
        <dbReference type="PROSITE" id="PS51782"/>
    </source>
</evidence>
<name>A0ABS6T2A2_9RHOB</name>
<dbReference type="PROSITE" id="PS51257">
    <property type="entry name" value="PROKAR_LIPOPROTEIN"/>
    <property type="match status" value="1"/>
</dbReference>
<dbReference type="InterPro" id="IPR018392">
    <property type="entry name" value="LysM"/>
</dbReference>
<feature type="compositionally biased region" description="Polar residues" evidence="1">
    <location>
        <begin position="244"/>
        <end position="259"/>
    </location>
</feature>
<feature type="domain" description="LysM" evidence="2">
    <location>
        <begin position="151"/>
        <end position="195"/>
    </location>
</feature>
<dbReference type="SMART" id="SM00257">
    <property type="entry name" value="LysM"/>
    <property type="match status" value="2"/>
</dbReference>
<dbReference type="Proteomes" id="UP000756530">
    <property type="component" value="Unassembled WGS sequence"/>
</dbReference>
<feature type="region of interest" description="Disordered" evidence="1">
    <location>
        <begin position="205"/>
        <end position="263"/>
    </location>
</feature>
<dbReference type="Pfam" id="PF01551">
    <property type="entry name" value="Peptidase_M23"/>
    <property type="match status" value="1"/>
</dbReference>
<sequence length="375" mass="38436">MSRLLLASAGLAALGACSETADWGSDFDFDLRSFGNGFSTADAARSVSGPRPQSDAKGIISYPDYQVAEARKGDTLTTLASRVGLPEGEIARFNGLERGAQLREGEIVALPRRVEARNVDVTTLAGNALDRIGPGQQSGGNAAPVSAETPNRHQVSKGETAYSIARLYGVSVRALAEWNSLDSALTVREGQFLLIPTAAQRVAEADPVSTNSSPGVGSPTPLPPSSSAPLPGAPAESANAARANTPSSPNLGESRTSASGAAMTMPADGRIVGAYVKGKSDGIDIGAPAGSAVKAAQAGTVAAITRDTDDVPILVLRHEGNLLTVYAGIDSISVNKGDSVGRGQAIAKVRNSDNPALHFQVRKGTASVDPVPYLN</sequence>
<dbReference type="CDD" id="cd12797">
    <property type="entry name" value="M23_peptidase"/>
    <property type="match status" value="1"/>
</dbReference>
<dbReference type="PANTHER" id="PTHR21666:SF270">
    <property type="entry name" value="MUREIN HYDROLASE ACTIVATOR ENVC"/>
    <property type="match status" value="1"/>
</dbReference>
<feature type="region of interest" description="Disordered" evidence="1">
    <location>
        <begin position="130"/>
        <end position="158"/>
    </location>
</feature>
<dbReference type="Pfam" id="PF01476">
    <property type="entry name" value="LysM"/>
    <property type="match status" value="2"/>
</dbReference>
<dbReference type="InterPro" id="IPR016047">
    <property type="entry name" value="M23ase_b-sheet_dom"/>
</dbReference>